<evidence type="ECO:0000313" key="3">
    <source>
        <dbReference type="Proteomes" id="UP000234211"/>
    </source>
</evidence>
<gene>
    <name evidence="2" type="primary">relE</name>
    <name evidence="2" type="ORF">TNO020_70294</name>
</gene>
<dbReference type="PANTHER" id="PTHR38813:SF1">
    <property type="entry name" value="TOXIN RELE1-RELATED"/>
    <property type="match status" value="1"/>
</dbReference>
<dbReference type="Pfam" id="PF05016">
    <property type="entry name" value="ParE_toxin"/>
    <property type="match status" value="1"/>
</dbReference>
<reference evidence="3" key="1">
    <citation type="submission" date="2017-11" db="EMBL/GenBank/DDBJ databases">
        <authorList>
            <person name="Duchaud E."/>
        </authorList>
    </citation>
    <scope>NUCLEOTIDE SEQUENCE [LARGE SCALE GENOMIC DNA]</scope>
    <source>
        <strain evidence="3">Tenacibaculum sp. TNO020</strain>
    </source>
</reference>
<dbReference type="EMBL" id="OENF01000042">
    <property type="protein sequence ID" value="SOS75984.1"/>
    <property type="molecule type" value="Genomic_DNA"/>
</dbReference>
<keyword evidence="3" id="KW-1185">Reference proteome</keyword>
<dbReference type="Proteomes" id="UP000234211">
    <property type="component" value="Unassembled WGS sequence"/>
</dbReference>
<keyword evidence="1" id="KW-1277">Toxin-antitoxin system</keyword>
<dbReference type="InterPro" id="IPR007712">
    <property type="entry name" value="RelE/ParE_toxin"/>
</dbReference>
<dbReference type="PANTHER" id="PTHR38813">
    <property type="match status" value="1"/>
</dbReference>
<accession>A0A2H1YKE2</accession>
<dbReference type="SUPFAM" id="SSF143011">
    <property type="entry name" value="RelE-like"/>
    <property type="match status" value="1"/>
</dbReference>
<name>A0A2H1YKE2_9FLAO</name>
<organism evidence="2 3">
    <name type="scientific">Tenacibaculum piscium</name>
    <dbReference type="NCBI Taxonomy" id="1458515"/>
    <lineage>
        <taxon>Bacteria</taxon>
        <taxon>Pseudomonadati</taxon>
        <taxon>Bacteroidota</taxon>
        <taxon>Flavobacteriia</taxon>
        <taxon>Flavobacteriales</taxon>
        <taxon>Flavobacteriaceae</taxon>
        <taxon>Tenacibaculum</taxon>
    </lineage>
</organism>
<dbReference type="Gene3D" id="3.30.2310.20">
    <property type="entry name" value="RelE-like"/>
    <property type="match status" value="1"/>
</dbReference>
<dbReference type="InterPro" id="IPR052747">
    <property type="entry name" value="TA_system_RelE_toxin"/>
</dbReference>
<protein>
    <submittedName>
        <fullName evidence="2">Putative toxin RelE2</fullName>
    </submittedName>
</protein>
<dbReference type="OrthoDB" id="5570653at2"/>
<proteinExistence type="predicted"/>
<sequence length="88" mass="10462">MNVIYLESLKKDLKKIKDKKLLKNLSEVFIKLEDVDDLLKISSVKKLSGHPDAYRIRIGDYRLGIYYNENEISIVRFVKRNDIYKIFP</sequence>
<dbReference type="RefSeq" id="WP_101918601.1">
    <property type="nucleotide sequence ID" value="NZ_JAJGWT010000002.1"/>
</dbReference>
<dbReference type="InterPro" id="IPR035093">
    <property type="entry name" value="RelE/ParE_toxin_dom_sf"/>
</dbReference>
<evidence type="ECO:0000313" key="2">
    <source>
        <dbReference type="EMBL" id="SOS75984.1"/>
    </source>
</evidence>
<evidence type="ECO:0000256" key="1">
    <source>
        <dbReference type="ARBA" id="ARBA00022649"/>
    </source>
</evidence>
<dbReference type="AlphaFoldDB" id="A0A2H1YKE2"/>